<protein>
    <recommendedName>
        <fullName evidence="4">Transposase Helix-turn-helix domain-containing protein</fullName>
    </recommendedName>
</protein>
<sequence length="223" mass="25925">LLLNLLCTIVPPQVIQQNRFRNAFRMLLAYMMLLAAVIPPPNLNIILPIMQRLDPLFLGFDFRGRDVFTSVENQRHLFWLNTGELPETLEDIVFRLTPVLNRLNWRGEMRHRRRGGKLNNTNKVVFTFLWLRKYPCIDTLALFFDVSRSTLYGALFSQMRLSGRQSLSGIECRVNGVFFLMPWAVSMERLMKFIAHRLSPKLNFYSGHRHYHTNANASAATGP</sequence>
<name>A0ABN8P6Y5_9CNID</name>
<reference evidence="2 3" key="1">
    <citation type="submission" date="2022-05" db="EMBL/GenBank/DDBJ databases">
        <authorList>
            <consortium name="Genoscope - CEA"/>
            <person name="William W."/>
        </authorList>
    </citation>
    <scope>NUCLEOTIDE SEQUENCE [LARGE SCALE GENOMIC DNA]</scope>
</reference>
<keyword evidence="1" id="KW-0812">Transmembrane</keyword>
<dbReference type="EMBL" id="CALNXK010000049">
    <property type="protein sequence ID" value="CAH3131265.1"/>
    <property type="molecule type" value="Genomic_DNA"/>
</dbReference>
<gene>
    <name evidence="2" type="ORF">PLOB_00035026</name>
</gene>
<evidence type="ECO:0008006" key="4">
    <source>
        <dbReference type="Google" id="ProtNLM"/>
    </source>
</evidence>
<keyword evidence="1" id="KW-1133">Transmembrane helix</keyword>
<feature type="non-terminal residue" evidence="2">
    <location>
        <position position="1"/>
    </location>
</feature>
<keyword evidence="1" id="KW-0472">Membrane</keyword>
<accession>A0ABN8P6Y5</accession>
<evidence type="ECO:0000313" key="2">
    <source>
        <dbReference type="EMBL" id="CAH3131265.1"/>
    </source>
</evidence>
<organism evidence="2 3">
    <name type="scientific">Porites lobata</name>
    <dbReference type="NCBI Taxonomy" id="104759"/>
    <lineage>
        <taxon>Eukaryota</taxon>
        <taxon>Metazoa</taxon>
        <taxon>Cnidaria</taxon>
        <taxon>Anthozoa</taxon>
        <taxon>Hexacorallia</taxon>
        <taxon>Scleractinia</taxon>
        <taxon>Fungiina</taxon>
        <taxon>Poritidae</taxon>
        <taxon>Porites</taxon>
    </lineage>
</organism>
<evidence type="ECO:0000313" key="3">
    <source>
        <dbReference type="Proteomes" id="UP001159405"/>
    </source>
</evidence>
<comment type="caution">
    <text evidence="2">The sequence shown here is derived from an EMBL/GenBank/DDBJ whole genome shotgun (WGS) entry which is preliminary data.</text>
</comment>
<evidence type="ECO:0000256" key="1">
    <source>
        <dbReference type="SAM" id="Phobius"/>
    </source>
</evidence>
<feature type="transmembrane region" description="Helical" evidence="1">
    <location>
        <begin position="27"/>
        <end position="47"/>
    </location>
</feature>
<proteinExistence type="predicted"/>
<keyword evidence="3" id="KW-1185">Reference proteome</keyword>
<dbReference type="Proteomes" id="UP001159405">
    <property type="component" value="Unassembled WGS sequence"/>
</dbReference>